<feature type="transmembrane region" description="Helical" evidence="7">
    <location>
        <begin position="20"/>
        <end position="46"/>
    </location>
</feature>
<dbReference type="EMBL" id="SSWL01000059">
    <property type="protein sequence ID" value="THJ25451.1"/>
    <property type="molecule type" value="Genomic_DNA"/>
</dbReference>
<gene>
    <name evidence="8" type="ORF">E6L38_12830</name>
</gene>
<dbReference type="InterPro" id="IPR051393">
    <property type="entry name" value="ABC_transporter_permease"/>
</dbReference>
<organism evidence="8 9">
    <name type="scientific">Bifidobacterium longum subsp. infantis</name>
    <dbReference type="NCBI Taxonomy" id="1682"/>
    <lineage>
        <taxon>Bacteria</taxon>
        <taxon>Bacillati</taxon>
        <taxon>Actinomycetota</taxon>
        <taxon>Actinomycetes</taxon>
        <taxon>Bifidobacteriales</taxon>
        <taxon>Bifidobacteriaceae</taxon>
        <taxon>Bifidobacterium</taxon>
    </lineage>
</organism>
<feature type="transmembrane region" description="Helical" evidence="7">
    <location>
        <begin position="82"/>
        <end position="104"/>
    </location>
</feature>
<comment type="caution">
    <text evidence="8">The sequence shown here is derived from an EMBL/GenBank/DDBJ whole genome shotgun (WGS) entry which is preliminary data.</text>
</comment>
<evidence type="ECO:0000256" key="3">
    <source>
        <dbReference type="ARBA" id="ARBA00022475"/>
    </source>
</evidence>
<dbReference type="AlphaFoldDB" id="A0A4S5B1P4"/>
<protein>
    <submittedName>
        <fullName evidence="8">Sugar ABC transporter permease</fullName>
    </submittedName>
</protein>
<dbReference type="RefSeq" id="WP_136501211.1">
    <property type="nucleotide sequence ID" value="NZ_SSWL01000059.1"/>
</dbReference>
<comment type="subcellular location">
    <subcellularLocation>
        <location evidence="1">Cell membrane</location>
        <topology evidence="1">Multi-pass membrane protein</topology>
    </subcellularLocation>
</comment>
<evidence type="ECO:0000256" key="5">
    <source>
        <dbReference type="ARBA" id="ARBA00022989"/>
    </source>
</evidence>
<evidence type="ECO:0000313" key="9">
    <source>
        <dbReference type="Proteomes" id="UP000306697"/>
    </source>
</evidence>
<accession>A0A4S5B1P4</accession>
<proteinExistence type="predicted"/>
<dbReference type="InterPro" id="IPR035906">
    <property type="entry name" value="MetI-like_sf"/>
</dbReference>
<name>A0A4S5B1P4_BIFLI</name>
<feature type="non-terminal residue" evidence="8">
    <location>
        <position position="115"/>
    </location>
</feature>
<dbReference type="Gene3D" id="1.10.3720.10">
    <property type="entry name" value="MetI-like"/>
    <property type="match status" value="1"/>
</dbReference>
<dbReference type="PANTHER" id="PTHR30193">
    <property type="entry name" value="ABC TRANSPORTER PERMEASE PROTEIN"/>
    <property type="match status" value="1"/>
</dbReference>
<keyword evidence="3" id="KW-1003">Cell membrane</keyword>
<dbReference type="GO" id="GO:0005886">
    <property type="term" value="C:plasma membrane"/>
    <property type="evidence" value="ECO:0007669"/>
    <property type="project" value="UniProtKB-SubCell"/>
</dbReference>
<dbReference type="SUPFAM" id="SSF161098">
    <property type="entry name" value="MetI-like"/>
    <property type="match status" value="1"/>
</dbReference>
<reference evidence="8 9" key="1">
    <citation type="submission" date="2019-04" db="EMBL/GenBank/DDBJ databases">
        <title>Genome Announcement To Ensure Probiotic Safety of Bifidobacterium longum subsp infantis UBBI-01.</title>
        <authorList>
            <person name="Sulthana A."/>
            <person name="Lakshmi S.G."/>
            <person name="Madempudi R.S."/>
        </authorList>
    </citation>
    <scope>NUCLEOTIDE SEQUENCE [LARGE SCALE GENOMIC DNA]</scope>
    <source>
        <strain evidence="8 9">UBBI-01</strain>
    </source>
</reference>
<dbReference type="Proteomes" id="UP000306697">
    <property type="component" value="Unassembled WGS sequence"/>
</dbReference>
<keyword evidence="4 7" id="KW-0812">Transmembrane</keyword>
<keyword evidence="5 7" id="KW-1133">Transmembrane helix</keyword>
<sequence>MTNATAQPDTSVMRKPKRQYIGILYCLPYVVVFLFGMIVPMFYALYLSFFKQSLLGGTTFAGFDNFIRAFKDEALWGGFKNVLIYAAIQIPMNLILSLVAALVLDSQRIRHIAVP</sequence>
<evidence type="ECO:0000256" key="4">
    <source>
        <dbReference type="ARBA" id="ARBA00022692"/>
    </source>
</evidence>
<evidence type="ECO:0000256" key="7">
    <source>
        <dbReference type="SAM" id="Phobius"/>
    </source>
</evidence>
<evidence type="ECO:0000256" key="2">
    <source>
        <dbReference type="ARBA" id="ARBA00022448"/>
    </source>
</evidence>
<evidence type="ECO:0000313" key="8">
    <source>
        <dbReference type="EMBL" id="THJ25451.1"/>
    </source>
</evidence>
<dbReference type="PANTHER" id="PTHR30193:SF37">
    <property type="entry name" value="INNER MEMBRANE ABC TRANSPORTER PERMEASE PROTEIN YCJO"/>
    <property type="match status" value="1"/>
</dbReference>
<evidence type="ECO:0000256" key="6">
    <source>
        <dbReference type="ARBA" id="ARBA00023136"/>
    </source>
</evidence>
<keyword evidence="6 7" id="KW-0472">Membrane</keyword>
<evidence type="ECO:0000256" key="1">
    <source>
        <dbReference type="ARBA" id="ARBA00004651"/>
    </source>
</evidence>
<keyword evidence="2" id="KW-0813">Transport</keyword>